<accession>A0A1F6VPK9</accession>
<dbReference type="Proteomes" id="UP000179686">
    <property type="component" value="Unassembled WGS sequence"/>
</dbReference>
<dbReference type="EMBL" id="MFUC01000026">
    <property type="protein sequence ID" value="OGI71621.1"/>
    <property type="molecule type" value="Genomic_DNA"/>
</dbReference>
<dbReference type="InterPro" id="IPR058596">
    <property type="entry name" value="TraC-like_dom"/>
</dbReference>
<dbReference type="Pfam" id="PF26593">
    <property type="entry name" value="TraC-like"/>
    <property type="match status" value="1"/>
</dbReference>
<proteinExistence type="predicted"/>
<evidence type="ECO:0000313" key="3">
    <source>
        <dbReference type="Proteomes" id="UP000179686"/>
    </source>
</evidence>
<reference evidence="2 3" key="1">
    <citation type="journal article" date="2016" name="Nat. Commun.">
        <title>Thousands of microbial genomes shed light on interconnected biogeochemical processes in an aquifer system.</title>
        <authorList>
            <person name="Anantharaman K."/>
            <person name="Brown C.T."/>
            <person name="Hug L.A."/>
            <person name="Sharon I."/>
            <person name="Castelle C.J."/>
            <person name="Probst A.J."/>
            <person name="Thomas B.C."/>
            <person name="Singh A."/>
            <person name="Wilkins M.J."/>
            <person name="Karaoz U."/>
            <person name="Brodie E.L."/>
            <person name="Williams K.H."/>
            <person name="Hubbard S.S."/>
            <person name="Banfield J.F."/>
        </authorList>
    </citation>
    <scope>NUCLEOTIDE SEQUENCE [LARGE SCALE GENOMIC DNA]</scope>
</reference>
<dbReference type="AlphaFoldDB" id="A0A1F6VPK9"/>
<sequence>MPAKNKLSKPKLGPPTQDYLDIAEIRDDSVVMKDGTLRCVLICSSINFALKSEDEQNATIQAYVQFLNSLEWPLQIVIQSRRLNMDGYLENMQTVTRQQTNELLRVMSDEYVAYIKELVTLGDIMTKRFYVVIPYSSLTDKRRGFWHRLSGIISIGKTIALSRETFNKYKEALDARVDFVLSGLASMSIKAVRLDTQGLIELYYNAYNPELQETEKLAELDKLQVEA</sequence>
<evidence type="ECO:0000259" key="1">
    <source>
        <dbReference type="Pfam" id="PF26593"/>
    </source>
</evidence>
<evidence type="ECO:0000313" key="2">
    <source>
        <dbReference type="EMBL" id="OGI71621.1"/>
    </source>
</evidence>
<name>A0A1F6VPK9_9BACT</name>
<organism evidence="2 3">
    <name type="scientific">Candidatus Nomurabacteria bacterium RIFCSPHIGHO2_02_FULL_38_15</name>
    <dbReference type="NCBI Taxonomy" id="1801752"/>
    <lineage>
        <taxon>Bacteria</taxon>
        <taxon>Candidatus Nomuraibacteriota</taxon>
    </lineage>
</organism>
<gene>
    <name evidence="2" type="ORF">A3J61_00815</name>
</gene>
<feature type="domain" description="TraC-like" evidence="1">
    <location>
        <begin position="27"/>
        <end position="204"/>
    </location>
</feature>
<dbReference type="STRING" id="1801752.A3J61_00815"/>
<protein>
    <recommendedName>
        <fullName evidence="1">TraC-like domain-containing protein</fullName>
    </recommendedName>
</protein>
<comment type="caution">
    <text evidence="2">The sequence shown here is derived from an EMBL/GenBank/DDBJ whole genome shotgun (WGS) entry which is preliminary data.</text>
</comment>